<proteinExistence type="predicted"/>
<dbReference type="OrthoDB" id="5379349at2"/>
<dbReference type="InterPro" id="IPR045479">
    <property type="entry name" value="ivWA-helical_N"/>
</dbReference>
<feature type="domain" description="FtsH ternary systems vWA" evidence="2">
    <location>
        <begin position="299"/>
        <end position="488"/>
    </location>
</feature>
<sequence>MARAATRTFIRIHYIQKSPRPSVNCWKQVGRETTGTYGTGGSGVTLMDVVELRDLDAARKFLLQGLWLQRVVKPSAGLVRSALEWALEIASNGQPLPPIGFVADLGNVVYGLDRGRQSKEHVEVPGWDAALLRNYEDHLLGKIYADWAFERATDALRRYQGRDQAKGLAYVIRQVREHGQIGGVELSPAVIRGMMSAGGDELLAKGYESLIAEGPMPLLVNQYKTLVSAARKMAEVLVPEDVIALEQRTALADMGQYVAHRQILQLTARLTALLPARPVRPLAGRKQVPTRVADEDQYPVGGYSSLSTKGSIESLLHSQLAYMESESPDLFDMKFVRDELFYYSRDENQFLRRRRTFAFALFPSLVAARFKDPELDYQRIVMALATVLTLVRRLADWLSTDALRFELVFVQPGGEKPLAQEAELLQLLLQELIERGAAQIRAVPDVAALAAVLTDQARLSQVHCLTLAATPVDLDPDGAVVSHLTVDGPRPTLTDGHGVRVESDADLPAPDHWAELMIRVLELWV</sequence>
<dbReference type="Pfam" id="PF19997">
    <property type="entry name" value="ivWA"/>
    <property type="match status" value="1"/>
</dbReference>
<evidence type="ECO:0000313" key="4">
    <source>
        <dbReference type="Proteomes" id="UP000214646"/>
    </source>
</evidence>
<feature type="domain" description="FtsH ternary system vWA" evidence="1">
    <location>
        <begin position="124"/>
        <end position="207"/>
    </location>
</feature>
<evidence type="ECO:0000259" key="2">
    <source>
        <dbReference type="Pfam" id="PF19997"/>
    </source>
</evidence>
<reference evidence="4" key="1">
    <citation type="submission" date="2017-06" db="EMBL/GenBank/DDBJ databases">
        <title>Genome analysis of Fimbriiglobus ruber SP5, the first member of the order Planctomycetales with confirmed chitinolytic capability.</title>
        <authorList>
            <person name="Ravin N.V."/>
            <person name="Rakitin A.L."/>
            <person name="Ivanova A.A."/>
            <person name="Beletsky A.V."/>
            <person name="Kulichevskaya I.S."/>
            <person name="Mardanov A.V."/>
            <person name="Dedysh S.N."/>
        </authorList>
    </citation>
    <scope>NUCLEOTIDE SEQUENCE [LARGE SCALE GENOMIC DNA]</scope>
    <source>
        <strain evidence="4">SP5</strain>
    </source>
</reference>
<organism evidence="3 4">
    <name type="scientific">Fimbriiglobus ruber</name>
    <dbReference type="NCBI Taxonomy" id="1908690"/>
    <lineage>
        <taxon>Bacteria</taxon>
        <taxon>Pseudomonadati</taxon>
        <taxon>Planctomycetota</taxon>
        <taxon>Planctomycetia</taxon>
        <taxon>Gemmatales</taxon>
        <taxon>Gemmataceae</taxon>
        <taxon>Fimbriiglobus</taxon>
    </lineage>
</organism>
<gene>
    <name evidence="3" type="ORF">FRUB_04035</name>
</gene>
<evidence type="ECO:0000259" key="1">
    <source>
        <dbReference type="Pfam" id="PF19996"/>
    </source>
</evidence>
<dbReference type="EMBL" id="NIDE01000005">
    <property type="protein sequence ID" value="OWK41957.1"/>
    <property type="molecule type" value="Genomic_DNA"/>
</dbReference>
<accession>A0A225E0S0</accession>
<protein>
    <submittedName>
        <fullName evidence="3">Uncharacterized protein</fullName>
    </submittedName>
</protein>
<dbReference type="RefSeq" id="WP_088255167.1">
    <property type="nucleotide sequence ID" value="NZ_NIDE01000005.1"/>
</dbReference>
<dbReference type="InterPro" id="IPR045477">
    <property type="entry name" value="ivWA"/>
</dbReference>
<dbReference type="Proteomes" id="UP000214646">
    <property type="component" value="Unassembled WGS sequence"/>
</dbReference>
<evidence type="ECO:0000313" key="3">
    <source>
        <dbReference type="EMBL" id="OWK41957.1"/>
    </source>
</evidence>
<feature type="domain" description="FtsH ternary system vWA" evidence="1">
    <location>
        <begin position="222"/>
        <end position="281"/>
    </location>
</feature>
<keyword evidence="4" id="KW-1185">Reference proteome</keyword>
<name>A0A225E0S0_9BACT</name>
<feature type="domain" description="FtsH ternary system vWA" evidence="1">
    <location>
        <begin position="56"/>
        <end position="121"/>
    </location>
</feature>
<dbReference type="Pfam" id="PF19996">
    <property type="entry name" value="ivWA-helical_N"/>
    <property type="match status" value="3"/>
</dbReference>
<dbReference type="AlphaFoldDB" id="A0A225E0S0"/>
<comment type="caution">
    <text evidence="3">The sequence shown here is derived from an EMBL/GenBank/DDBJ whole genome shotgun (WGS) entry which is preliminary data.</text>
</comment>